<feature type="binding site" evidence="8">
    <location>
        <position position="582"/>
    </location>
    <ligand>
        <name>Ca(2+)</name>
        <dbReference type="ChEBI" id="CHEBI:29108"/>
    </ligand>
</feature>
<dbReference type="Proteomes" id="UP001562354">
    <property type="component" value="Unassembled WGS sequence"/>
</dbReference>
<evidence type="ECO:0000256" key="3">
    <source>
        <dbReference type="ARBA" id="ARBA00022723"/>
    </source>
</evidence>
<dbReference type="SUPFAM" id="SSF52743">
    <property type="entry name" value="Subtilisin-like"/>
    <property type="match status" value="1"/>
</dbReference>
<keyword evidence="6 8" id="KW-0106">Calcium</keyword>
<feature type="active site" description="Charge relay system" evidence="8">
    <location>
        <position position="283"/>
    </location>
</feature>
<dbReference type="PROSITE" id="PS51695">
    <property type="entry name" value="SEDOLISIN"/>
    <property type="match status" value="1"/>
</dbReference>
<keyword evidence="7" id="KW-0865">Zymogen</keyword>
<reference evidence="11 12" key="1">
    <citation type="submission" date="2024-07" db="EMBL/GenBank/DDBJ databases">
        <title>Draft sequence of the Neodothiora populina.</title>
        <authorList>
            <person name="Drown D.D."/>
            <person name="Schuette U.S."/>
            <person name="Buechlein A.B."/>
            <person name="Rusch D.R."/>
            <person name="Winton L.W."/>
            <person name="Adams G.A."/>
        </authorList>
    </citation>
    <scope>NUCLEOTIDE SEQUENCE [LARGE SCALE GENOMIC DNA]</scope>
    <source>
        <strain evidence="11 12">CPC 39397</strain>
    </source>
</reference>
<comment type="cofactor">
    <cofactor evidence="8">
        <name>Ca(2+)</name>
        <dbReference type="ChEBI" id="CHEBI:29108"/>
    </cofactor>
    <text evidence="8">Binds 1 Ca(2+) ion per subunit.</text>
</comment>
<keyword evidence="12" id="KW-1185">Reference proteome</keyword>
<dbReference type="CDD" id="cd11377">
    <property type="entry name" value="Pro-peptidase_S53"/>
    <property type="match status" value="1"/>
</dbReference>
<dbReference type="InterPro" id="IPR015366">
    <property type="entry name" value="S53_propep"/>
</dbReference>
<dbReference type="EMBL" id="JBFMKM010000018">
    <property type="protein sequence ID" value="KAL1296490.1"/>
    <property type="molecule type" value="Genomic_DNA"/>
</dbReference>
<feature type="binding site" evidence="8">
    <location>
        <position position="546"/>
    </location>
    <ligand>
        <name>Ca(2+)</name>
        <dbReference type="ChEBI" id="CHEBI:29108"/>
    </ligand>
</feature>
<gene>
    <name evidence="11" type="ORF">AAFC00_000003</name>
</gene>
<comment type="caution">
    <text evidence="11">The sequence shown here is derived from an EMBL/GenBank/DDBJ whole genome shotgun (WGS) entry which is preliminary data.</text>
</comment>
<feature type="signal peptide" evidence="9">
    <location>
        <begin position="1"/>
        <end position="19"/>
    </location>
</feature>
<keyword evidence="3 8" id="KW-0479">Metal-binding</keyword>
<evidence type="ECO:0000313" key="11">
    <source>
        <dbReference type="EMBL" id="KAL1296490.1"/>
    </source>
</evidence>
<feature type="binding site" evidence="8">
    <location>
        <position position="584"/>
    </location>
    <ligand>
        <name>Ca(2+)</name>
        <dbReference type="ChEBI" id="CHEBI:29108"/>
    </ligand>
</feature>
<evidence type="ECO:0000256" key="4">
    <source>
        <dbReference type="ARBA" id="ARBA00022801"/>
    </source>
</evidence>
<keyword evidence="5 8" id="KW-0720">Serine protease</keyword>
<evidence type="ECO:0000256" key="7">
    <source>
        <dbReference type="ARBA" id="ARBA00023145"/>
    </source>
</evidence>
<protein>
    <recommendedName>
        <fullName evidence="10">Peptidase S53 domain-containing protein</fullName>
    </recommendedName>
</protein>
<keyword evidence="2 8" id="KW-0645">Protease</keyword>
<feature type="active site" description="Charge relay system" evidence="8">
    <location>
        <position position="505"/>
    </location>
</feature>
<feature type="binding site" evidence="8">
    <location>
        <position position="547"/>
    </location>
    <ligand>
        <name>Ca(2+)</name>
        <dbReference type="ChEBI" id="CHEBI:29108"/>
    </ligand>
</feature>
<feature type="chain" id="PRO_5045360175" description="Peptidase S53 domain-containing protein" evidence="9">
    <location>
        <begin position="20"/>
        <end position="808"/>
    </location>
</feature>
<evidence type="ECO:0000256" key="8">
    <source>
        <dbReference type="PROSITE-ProRule" id="PRU01032"/>
    </source>
</evidence>
<comment type="subcellular location">
    <subcellularLocation>
        <location evidence="1">Secreted</location>
        <location evidence="1">Extracellular space</location>
    </subcellularLocation>
</comment>
<keyword evidence="4 8" id="KW-0378">Hydrolase</keyword>
<dbReference type="Gene3D" id="3.40.50.200">
    <property type="entry name" value="Peptidase S8/S53 domain"/>
    <property type="match status" value="1"/>
</dbReference>
<accession>A0ABR3P1L9</accession>
<feature type="active site" description="Charge relay system" evidence="8">
    <location>
        <position position="287"/>
    </location>
</feature>
<keyword evidence="9" id="KW-0732">Signal</keyword>
<evidence type="ECO:0000256" key="1">
    <source>
        <dbReference type="ARBA" id="ARBA00004239"/>
    </source>
</evidence>
<feature type="domain" description="Peptidase S53" evidence="10">
    <location>
        <begin position="209"/>
        <end position="604"/>
    </location>
</feature>
<dbReference type="GeneID" id="95973706"/>
<proteinExistence type="predicted"/>
<evidence type="ECO:0000259" key="10">
    <source>
        <dbReference type="PROSITE" id="PS51695"/>
    </source>
</evidence>
<evidence type="ECO:0000313" key="12">
    <source>
        <dbReference type="Proteomes" id="UP001562354"/>
    </source>
</evidence>
<dbReference type="InterPro" id="IPR036852">
    <property type="entry name" value="Peptidase_S8/S53_dom_sf"/>
</dbReference>
<evidence type="ECO:0000256" key="5">
    <source>
        <dbReference type="ARBA" id="ARBA00022825"/>
    </source>
</evidence>
<evidence type="ECO:0000256" key="9">
    <source>
        <dbReference type="SAM" id="SignalP"/>
    </source>
</evidence>
<dbReference type="InterPro" id="IPR030400">
    <property type="entry name" value="Sedolisin_dom"/>
</dbReference>
<dbReference type="CDD" id="cd04056">
    <property type="entry name" value="Peptidases_S53"/>
    <property type="match status" value="1"/>
</dbReference>
<dbReference type="SUPFAM" id="SSF54897">
    <property type="entry name" value="Protease propeptides/inhibitors"/>
    <property type="match status" value="1"/>
</dbReference>
<evidence type="ECO:0000256" key="6">
    <source>
        <dbReference type="ARBA" id="ARBA00022837"/>
    </source>
</evidence>
<sequence length="808" mass="85884">MIFASLLTLTALGPLCVLGLRLRDQLPGTPSGWSVSSTPAASQPITLKLVLKQQNVDQLESLLASVSDPLSPKYGQYYTADQVNAIFAPSSSSVDTVKQWSRGVDLDYNIDQFSHFNLKTTIGDANQIFGANFLNYRSEATGDEKLRTLSYSVPDSLDAHVDFLTPTTFFGGSPTAAFEIVETDVEDQASQLGRRATDCVITSKSGNRYLAPDCWKKVYNITYVPDASTGSRIGFGSFLNEAASQNDLLLFEQRYGIPTQNFSVELINGGIDNQDPNYSLVGEANLDVQNMVGLGHPLPVTEFITGGSPPFIPNLDEPTDADNSNEPYLEYYDYLLSRSNEQLPQVISNSYGDDEQTVPIDYAKRVCNMIGMMGLRGITILESSGDAGVGAPCQANGPNKTAEFTPTFPGSCPYVVSVGGTQSIDPEIAWTGSAGGFSNYFAQAWYQKSAVQAYLDQYISPEVKAYYAPYTNFSGRGFPDISAHSSDPYWPTYSNGRLGLTSGTSASAPAWGAIIGLLNDARFKAGQPALGFANPLFYAMKSGFLDVTLGQATGCTGVNSQTGKTLPGSSIIAFASWNATIGWDPVTGVGLPNVGLMLDAMGLSAYNKSAKVSCPSWNNTQYTASTGSTYAIECGIDHNSSPFSTVYVNATNSLDNCIMVCEGTTGCTDVQVSGRACYLKSSVGKAVYKSGAKGARLTSQPTGLHAVLTAAPSCPSWNNTIFNTTSGNNFIVECGIDHYGGVISMTYVSGGIQACIAACEQTAGCVDASLSGSACYLKSTVNKAVANSQVRGARLISSALNNQTLFGY</sequence>
<dbReference type="PANTHER" id="PTHR14218:SF34">
    <property type="entry name" value="TRIPEPTIDYL-PEPTIDASE SED4"/>
    <property type="match status" value="1"/>
</dbReference>
<dbReference type="SMART" id="SM00944">
    <property type="entry name" value="Pro-kuma_activ"/>
    <property type="match status" value="1"/>
</dbReference>
<dbReference type="PANTHER" id="PTHR14218">
    <property type="entry name" value="PROTEASE S8 TRIPEPTIDYL PEPTIDASE I CLN2"/>
    <property type="match status" value="1"/>
</dbReference>
<name>A0ABR3P1L9_9PEZI</name>
<dbReference type="RefSeq" id="XP_069196172.1">
    <property type="nucleotide sequence ID" value="XM_069341171.1"/>
</dbReference>
<organism evidence="11 12">
    <name type="scientific">Neodothiora populina</name>
    <dbReference type="NCBI Taxonomy" id="2781224"/>
    <lineage>
        <taxon>Eukaryota</taxon>
        <taxon>Fungi</taxon>
        <taxon>Dikarya</taxon>
        <taxon>Ascomycota</taxon>
        <taxon>Pezizomycotina</taxon>
        <taxon>Dothideomycetes</taxon>
        <taxon>Dothideomycetidae</taxon>
        <taxon>Dothideales</taxon>
        <taxon>Dothioraceae</taxon>
        <taxon>Neodothiora</taxon>
    </lineage>
</organism>
<dbReference type="InterPro" id="IPR050819">
    <property type="entry name" value="Tripeptidyl-peptidase_I"/>
</dbReference>
<dbReference type="Pfam" id="PF09286">
    <property type="entry name" value="Pro-kuma_activ"/>
    <property type="match status" value="1"/>
</dbReference>
<evidence type="ECO:0000256" key="2">
    <source>
        <dbReference type="ARBA" id="ARBA00022670"/>
    </source>
</evidence>